<reference evidence="2 3" key="1">
    <citation type="journal article" date="2023" name="Microbiol. Spectr.">
        <title>Symbiosis of Carpenter Bees with Uncharacterized Lactic Acid Bacteria Showing NAD Auxotrophy.</title>
        <authorList>
            <person name="Kawasaki S."/>
            <person name="Ozawa K."/>
            <person name="Mori T."/>
            <person name="Yamamoto A."/>
            <person name="Ito M."/>
            <person name="Ohkuma M."/>
            <person name="Sakamoto M."/>
            <person name="Matsutani M."/>
        </authorList>
    </citation>
    <scope>NUCLEOTIDE SEQUENCE [LARGE SCALE GENOMIC DNA]</scope>
    <source>
        <strain evidence="2 3">Kim37-2</strain>
    </source>
</reference>
<dbReference type="Proteomes" id="UP001321766">
    <property type="component" value="Chromosome"/>
</dbReference>
<feature type="transmembrane region" description="Helical" evidence="1">
    <location>
        <begin position="104"/>
        <end position="128"/>
    </location>
</feature>
<gene>
    <name evidence="2" type="ORF">KIM372_15450</name>
</gene>
<feature type="transmembrane region" description="Helical" evidence="1">
    <location>
        <begin position="148"/>
        <end position="169"/>
    </location>
</feature>
<keyword evidence="1" id="KW-1133">Transmembrane helix</keyword>
<feature type="transmembrane region" description="Helical" evidence="1">
    <location>
        <begin position="34"/>
        <end position="52"/>
    </location>
</feature>
<organism evidence="2 3">
    <name type="scientific">Bombiscardovia nodaiensis</name>
    <dbReference type="NCBI Taxonomy" id="2932181"/>
    <lineage>
        <taxon>Bacteria</taxon>
        <taxon>Bacillati</taxon>
        <taxon>Actinomycetota</taxon>
        <taxon>Actinomycetes</taxon>
        <taxon>Bifidobacteriales</taxon>
        <taxon>Bifidobacteriaceae</taxon>
        <taxon>Bombiscardovia</taxon>
    </lineage>
</organism>
<sequence>MGRQEVSAHPEATIGNSQYSLADLERRQSKPIRWVVFIGAALLAIIVPYWLGRTLAINHTARVLSLVSGMDPRGIALISWTVTLVAVASLGMSIIEYSAWFWRVLFVIGLAAEQLIAGLCLLKFNFWYSTYVVYQQSAVLANAANLGILAAVLAVAVFAVLFVAILIGVKKDSPWNGLTRSWSALSMFFIIELAAILLVIFGGLIN</sequence>
<evidence type="ECO:0000313" key="2">
    <source>
        <dbReference type="EMBL" id="BDR53638.1"/>
    </source>
</evidence>
<feature type="transmembrane region" description="Helical" evidence="1">
    <location>
        <begin position="181"/>
        <end position="205"/>
    </location>
</feature>
<evidence type="ECO:0008006" key="4">
    <source>
        <dbReference type="Google" id="ProtNLM"/>
    </source>
</evidence>
<protein>
    <recommendedName>
        <fullName evidence="4">Teichoic acid transporter</fullName>
    </recommendedName>
</protein>
<feature type="transmembrane region" description="Helical" evidence="1">
    <location>
        <begin position="72"/>
        <end position="92"/>
    </location>
</feature>
<accession>A0ABN6SDQ9</accession>
<dbReference type="EMBL" id="AP026798">
    <property type="protein sequence ID" value="BDR53638.1"/>
    <property type="molecule type" value="Genomic_DNA"/>
</dbReference>
<proteinExistence type="predicted"/>
<keyword evidence="1" id="KW-0812">Transmembrane</keyword>
<keyword evidence="1" id="KW-0472">Membrane</keyword>
<evidence type="ECO:0000256" key="1">
    <source>
        <dbReference type="SAM" id="Phobius"/>
    </source>
</evidence>
<keyword evidence="3" id="KW-1185">Reference proteome</keyword>
<evidence type="ECO:0000313" key="3">
    <source>
        <dbReference type="Proteomes" id="UP001321766"/>
    </source>
</evidence>
<name>A0ABN6SDQ9_9BIFI</name>